<dbReference type="RefSeq" id="WP_239510474.1">
    <property type="nucleotide sequence ID" value="NZ_CP195746.1"/>
</dbReference>
<dbReference type="Proteomes" id="UP001290894">
    <property type="component" value="Unassembled WGS sequence"/>
</dbReference>
<keyword evidence="1" id="KW-0732">Signal</keyword>
<feature type="chain" id="PRO_5046079911" evidence="1">
    <location>
        <begin position="24"/>
        <end position="411"/>
    </location>
</feature>
<protein>
    <submittedName>
        <fullName evidence="2">Uncharacterized protein</fullName>
    </submittedName>
</protein>
<reference evidence="2 3" key="1">
    <citation type="submission" date="2023-12" db="EMBL/GenBank/DDBJ databases">
        <title>'Antibacterial potential of Stenotrophomonas maltophilia cystic fibrosis isolates' (manuscript under preparation).</title>
        <authorList>
            <person name="Crisan C.V."/>
            <person name="Pettis M."/>
            <person name="Goldberg J.B."/>
        </authorList>
    </citation>
    <scope>NUCLEOTIDE SEQUENCE [LARGE SCALE GENOMIC DNA]</scope>
    <source>
        <strain evidence="2 3">CCV155</strain>
    </source>
</reference>
<comment type="caution">
    <text evidence="2">The sequence shown here is derived from an EMBL/GenBank/DDBJ whole genome shotgun (WGS) entry which is preliminary data.</text>
</comment>
<organism evidence="2 3">
    <name type="scientific">Stenotrophomonas muris</name>
    <dbReference type="NCBI Taxonomy" id="2963283"/>
    <lineage>
        <taxon>Bacteria</taxon>
        <taxon>Pseudomonadati</taxon>
        <taxon>Pseudomonadota</taxon>
        <taxon>Gammaproteobacteria</taxon>
        <taxon>Lysobacterales</taxon>
        <taxon>Lysobacteraceae</taxon>
        <taxon>Stenotrophomonas</taxon>
    </lineage>
</organism>
<sequence>MKNLGSTSLASLALLLPAAQLSASPLDETFTAFSRCDASFFSSLHTHADAWAAHASLGGTGTINWIETKDRSETTNEVQLRGGPRIGGLPVATYFDNTSDLGVLGRYMSWGFTFDAPLDTVVKQLSPLIEHAERLQGDRGMHARSEVRAGDQWLPTSNRGGIASGRMLLERVLMVESSGGRTMVGCSLQGAVDADVMAQLRPDVPAADRPQPQAAGRRLEDVPVIKAVVDGVDNPLLAPRFTSLTYRYRIKGRAPSTTPTTITMVADNGLLKITEDYTSFTMHRLSKANLFQLASMRDAAMTLQTRSLKQDLPAAWTPGSRFRAETTMVFYPERSTSKPLATTLSCVIGERFPARDVSASLSGDAIRLECKVDGDRSVRAFIEDLGIAISLESHGKYGSSVYDIIDFQVVR</sequence>
<evidence type="ECO:0000313" key="3">
    <source>
        <dbReference type="Proteomes" id="UP001290894"/>
    </source>
</evidence>
<evidence type="ECO:0000313" key="2">
    <source>
        <dbReference type="EMBL" id="MDZ7514010.1"/>
    </source>
</evidence>
<name>A0ABU5MML6_9GAMM</name>
<keyword evidence="3" id="KW-1185">Reference proteome</keyword>
<gene>
    <name evidence="2" type="ORF">U5F72_19565</name>
</gene>
<accession>A0ABU5MML6</accession>
<feature type="signal peptide" evidence="1">
    <location>
        <begin position="1"/>
        <end position="23"/>
    </location>
</feature>
<proteinExistence type="predicted"/>
<evidence type="ECO:0000256" key="1">
    <source>
        <dbReference type="SAM" id="SignalP"/>
    </source>
</evidence>
<dbReference type="EMBL" id="JAXUAC010000048">
    <property type="protein sequence ID" value="MDZ7514010.1"/>
    <property type="molecule type" value="Genomic_DNA"/>
</dbReference>